<accession>A0A6S6SWU6</accession>
<evidence type="ECO:0008006" key="2">
    <source>
        <dbReference type="Google" id="ProtNLM"/>
    </source>
</evidence>
<evidence type="ECO:0000313" key="1">
    <source>
        <dbReference type="EMBL" id="CAA6807061.1"/>
    </source>
</evidence>
<organism evidence="1">
    <name type="scientific">uncultured Aureispira sp</name>
    <dbReference type="NCBI Taxonomy" id="1331704"/>
    <lineage>
        <taxon>Bacteria</taxon>
        <taxon>Pseudomonadati</taxon>
        <taxon>Bacteroidota</taxon>
        <taxon>Saprospiria</taxon>
        <taxon>Saprospirales</taxon>
        <taxon>Saprospiraceae</taxon>
        <taxon>Aureispira</taxon>
        <taxon>environmental samples</taxon>
    </lineage>
</organism>
<name>A0A6S6SWU6_9BACT</name>
<dbReference type="PROSITE" id="PS51257">
    <property type="entry name" value="PROKAR_LIPOPROTEIN"/>
    <property type="match status" value="1"/>
</dbReference>
<reference evidence="1" key="1">
    <citation type="submission" date="2020-01" db="EMBL/GenBank/DDBJ databases">
        <authorList>
            <person name="Meier V. D."/>
            <person name="Meier V D."/>
        </authorList>
    </citation>
    <scope>NUCLEOTIDE SEQUENCE</scope>
    <source>
        <strain evidence="1">HLG_WM_MAG_10</strain>
    </source>
</reference>
<dbReference type="EMBL" id="CACVAQ010000127">
    <property type="protein sequence ID" value="CAA6807061.1"/>
    <property type="molecule type" value="Genomic_DNA"/>
</dbReference>
<gene>
    <name evidence="1" type="ORF">HELGO_WM34721</name>
</gene>
<proteinExistence type="predicted"/>
<sequence>MIKYVVGFMICLFFLGSCGGIGLGGEDTNEQPLAQAGGNYLYPSTIIGIGTGMTEKDSLYQLKVYTEQWIRDQLMLNVANKNVTITAQIERMVKDYEATLIMNEYEEALINQRLNTEVTPQELASYYSSNKEQYQAGVSWIRCHFVKVKRGTAELQQLKKWFKSDAGVDFERVKLFCAEHKTVHILNEDLWVEYDKVVKELPKDAITSRHREKQSILDRMDETHQYLLQIFEYRDKEDAAPLPQVQDEIKRILLHQRRNKILQDLRKEVYEKAKKEGAFEIY</sequence>
<dbReference type="AlphaFoldDB" id="A0A6S6SWU6"/>
<protein>
    <recommendedName>
        <fullName evidence="2">Peptidylprolyl isomerase</fullName>
    </recommendedName>
</protein>